<comment type="catalytic activity">
    <reaction evidence="4">
        <text>RX + glutathione = an S-substituted glutathione + a halide anion + H(+)</text>
        <dbReference type="Rhea" id="RHEA:16437"/>
        <dbReference type="ChEBI" id="CHEBI:15378"/>
        <dbReference type="ChEBI" id="CHEBI:16042"/>
        <dbReference type="ChEBI" id="CHEBI:17792"/>
        <dbReference type="ChEBI" id="CHEBI:57925"/>
        <dbReference type="ChEBI" id="CHEBI:90779"/>
        <dbReference type="EC" id="2.5.1.18"/>
    </reaction>
</comment>
<dbReference type="GO" id="GO:0009407">
    <property type="term" value="P:toxin catabolic process"/>
    <property type="evidence" value="ECO:0007669"/>
    <property type="project" value="UniProtKB-ARBA"/>
</dbReference>
<dbReference type="CDD" id="cd03053">
    <property type="entry name" value="GST_N_Phi"/>
    <property type="match status" value="1"/>
</dbReference>
<dbReference type="Pfam" id="PF02798">
    <property type="entry name" value="GST_N"/>
    <property type="match status" value="1"/>
</dbReference>
<dbReference type="GO" id="GO:0043295">
    <property type="term" value="F:glutathione binding"/>
    <property type="evidence" value="ECO:0007669"/>
    <property type="project" value="TreeGrafter"/>
</dbReference>
<proteinExistence type="inferred from homology"/>
<accession>A0AAW2SB45</accession>
<reference evidence="9" key="1">
    <citation type="submission" date="2020-06" db="EMBL/GenBank/DDBJ databases">
        <authorList>
            <person name="Li T."/>
            <person name="Hu X."/>
            <person name="Zhang T."/>
            <person name="Song X."/>
            <person name="Zhang H."/>
            <person name="Dai N."/>
            <person name="Sheng W."/>
            <person name="Hou X."/>
            <person name="Wei L."/>
        </authorList>
    </citation>
    <scope>NUCLEOTIDE SEQUENCE</scope>
    <source>
        <strain evidence="9">KEN8</strain>
        <tissue evidence="9">Leaf</tissue>
    </source>
</reference>
<dbReference type="SFLD" id="SFLDG01154">
    <property type="entry name" value="Main.5:_Phi-like"/>
    <property type="match status" value="1"/>
</dbReference>
<dbReference type="SFLD" id="SFLDS00019">
    <property type="entry name" value="Glutathione_Transferase_(cytos"/>
    <property type="match status" value="1"/>
</dbReference>
<dbReference type="InterPro" id="IPR036249">
    <property type="entry name" value="Thioredoxin-like_sf"/>
</dbReference>
<dbReference type="PROSITE" id="PS50404">
    <property type="entry name" value="GST_NTER"/>
    <property type="match status" value="1"/>
</dbReference>
<dbReference type="GO" id="GO:0005737">
    <property type="term" value="C:cytoplasm"/>
    <property type="evidence" value="ECO:0007669"/>
    <property type="project" value="TreeGrafter"/>
</dbReference>
<comment type="caution">
    <text evidence="9">The sequence shown here is derived from an EMBL/GenBank/DDBJ whole genome shotgun (WGS) entry which is preliminary data.</text>
</comment>
<dbReference type="FunFam" id="1.20.1050.10:FF:000004">
    <property type="entry name" value="Glutathione S-transferase F2"/>
    <property type="match status" value="1"/>
</dbReference>
<evidence type="ECO:0000256" key="3">
    <source>
        <dbReference type="ARBA" id="ARBA00022679"/>
    </source>
</evidence>
<dbReference type="SUPFAM" id="SSF52833">
    <property type="entry name" value="Thioredoxin-like"/>
    <property type="match status" value="1"/>
</dbReference>
<dbReference type="InterPro" id="IPR004045">
    <property type="entry name" value="Glutathione_S-Trfase_N"/>
</dbReference>
<gene>
    <name evidence="9" type="ORF">Scaly_0318900</name>
</gene>
<dbReference type="CDD" id="cd03187">
    <property type="entry name" value="GST_C_Phi"/>
    <property type="match status" value="1"/>
</dbReference>
<protein>
    <recommendedName>
        <fullName evidence="2">glutathione transferase</fullName>
        <ecNumber evidence="2">2.5.1.18</ecNumber>
    </recommendedName>
    <alternativeName>
        <fullName evidence="5">GST class-phi</fullName>
    </alternativeName>
</protein>
<dbReference type="SUPFAM" id="SSF47616">
    <property type="entry name" value="GST C-terminal domain-like"/>
    <property type="match status" value="1"/>
</dbReference>
<dbReference type="EC" id="2.5.1.18" evidence="2"/>
<evidence type="ECO:0000259" key="8">
    <source>
        <dbReference type="PROSITE" id="PS50405"/>
    </source>
</evidence>
<reference evidence="9" key="2">
    <citation type="journal article" date="2024" name="Plant">
        <title>Genomic evolution and insights into agronomic trait innovations of Sesamum species.</title>
        <authorList>
            <person name="Miao H."/>
            <person name="Wang L."/>
            <person name="Qu L."/>
            <person name="Liu H."/>
            <person name="Sun Y."/>
            <person name="Le M."/>
            <person name="Wang Q."/>
            <person name="Wei S."/>
            <person name="Zheng Y."/>
            <person name="Lin W."/>
            <person name="Duan Y."/>
            <person name="Cao H."/>
            <person name="Xiong S."/>
            <person name="Wang X."/>
            <person name="Wei L."/>
            <person name="Li C."/>
            <person name="Ma Q."/>
            <person name="Ju M."/>
            <person name="Zhao R."/>
            <person name="Li G."/>
            <person name="Mu C."/>
            <person name="Tian Q."/>
            <person name="Mei H."/>
            <person name="Zhang T."/>
            <person name="Gao T."/>
            <person name="Zhang H."/>
        </authorList>
    </citation>
    <scope>NUCLEOTIDE SEQUENCE</scope>
    <source>
        <strain evidence="9">KEN8</strain>
    </source>
</reference>
<evidence type="ECO:0000256" key="2">
    <source>
        <dbReference type="ARBA" id="ARBA00012452"/>
    </source>
</evidence>
<dbReference type="PANTHER" id="PTHR43900:SF47">
    <property type="entry name" value="GLUTATHIONE S-TRANSFERASE F6-RELATED"/>
    <property type="match status" value="1"/>
</dbReference>
<dbReference type="PROSITE" id="PS50405">
    <property type="entry name" value="GST_CTER"/>
    <property type="match status" value="1"/>
</dbReference>
<dbReference type="InterPro" id="IPR004046">
    <property type="entry name" value="GST_C"/>
</dbReference>
<keyword evidence="3" id="KW-0808">Transferase</keyword>
<dbReference type="InterPro" id="IPR010987">
    <property type="entry name" value="Glutathione-S-Trfase_C-like"/>
</dbReference>
<comment type="similarity">
    <text evidence="1">Belongs to the GST superfamily. Phi family.</text>
</comment>
<evidence type="ECO:0000259" key="7">
    <source>
        <dbReference type="PROSITE" id="PS50404"/>
    </source>
</evidence>
<feature type="region of interest" description="Disordered" evidence="6">
    <location>
        <begin position="102"/>
        <end position="121"/>
    </location>
</feature>
<dbReference type="GO" id="GO:0004364">
    <property type="term" value="F:glutathione transferase activity"/>
    <property type="evidence" value="ECO:0007669"/>
    <property type="project" value="UniProtKB-EC"/>
</dbReference>
<organism evidence="9">
    <name type="scientific">Sesamum calycinum</name>
    <dbReference type="NCBI Taxonomy" id="2727403"/>
    <lineage>
        <taxon>Eukaryota</taxon>
        <taxon>Viridiplantae</taxon>
        <taxon>Streptophyta</taxon>
        <taxon>Embryophyta</taxon>
        <taxon>Tracheophyta</taxon>
        <taxon>Spermatophyta</taxon>
        <taxon>Magnoliopsida</taxon>
        <taxon>eudicotyledons</taxon>
        <taxon>Gunneridae</taxon>
        <taxon>Pentapetalae</taxon>
        <taxon>asterids</taxon>
        <taxon>lamiids</taxon>
        <taxon>Lamiales</taxon>
        <taxon>Pedaliaceae</taxon>
        <taxon>Sesamum</taxon>
    </lineage>
</organism>
<dbReference type="GO" id="GO:0006749">
    <property type="term" value="P:glutathione metabolic process"/>
    <property type="evidence" value="ECO:0007669"/>
    <property type="project" value="TreeGrafter"/>
</dbReference>
<sequence>MVRTGTAIAAKCGCIYDPEMGPHMPSRFAPPSYRWLLSPLAIKGPPGTHPEIEPRVASNSEGTATAYALAIALVEEHTQTVQWLAVSSDKGTVHVFSLKATSGNAGSERSSSPPGPNPSVATSSSSLSFIKGVLPKYFSSEWSVAQFRLPEGSQYIVAFGHQKNTVVHGHPVSSAVQRVLLCLEEKHLEYQFVLLDMPNGQHKKEPFILINPFGQVPAFEDGDLKLFESRAVNQYIAHAYADKGNPLIYQDPKKMAIVSLWMEVEAHKYDPPATKLTWELIIKPLMGMSTDDTVVEEQEVQLAKVLDVYEARLAQSKYLGGDSFSLADLHHLPTMNYLMGTRVKAVFDAYPHVSSWYADISARPAWQKVVAVKNNQ</sequence>
<dbReference type="FunFam" id="3.40.30.10:FF:000016">
    <property type="entry name" value="Glutathione S-transferase F2"/>
    <property type="match status" value="1"/>
</dbReference>
<dbReference type="EMBL" id="JACGWM010000002">
    <property type="protein sequence ID" value="KAL0389618.1"/>
    <property type="molecule type" value="Genomic_DNA"/>
</dbReference>
<dbReference type="Gene3D" id="3.40.30.10">
    <property type="entry name" value="Glutaredoxin"/>
    <property type="match status" value="1"/>
</dbReference>
<dbReference type="InterPro" id="IPR036282">
    <property type="entry name" value="Glutathione-S-Trfase_C_sf"/>
</dbReference>
<evidence type="ECO:0000313" key="9">
    <source>
        <dbReference type="EMBL" id="KAL0389618.1"/>
    </source>
</evidence>
<feature type="compositionally biased region" description="Polar residues" evidence="6">
    <location>
        <begin position="102"/>
        <end position="112"/>
    </location>
</feature>
<dbReference type="Pfam" id="PF00043">
    <property type="entry name" value="GST_C"/>
    <property type="match status" value="1"/>
</dbReference>
<evidence type="ECO:0000256" key="5">
    <source>
        <dbReference type="ARBA" id="ARBA00081070"/>
    </source>
</evidence>
<feature type="domain" description="GST C-terminal" evidence="8">
    <location>
        <begin position="251"/>
        <end position="376"/>
    </location>
</feature>
<dbReference type="SFLD" id="SFLDG00358">
    <property type="entry name" value="Main_(cytGST)"/>
    <property type="match status" value="1"/>
</dbReference>
<dbReference type="PANTHER" id="PTHR43900">
    <property type="entry name" value="GLUTATHIONE S-TRANSFERASE RHO"/>
    <property type="match status" value="1"/>
</dbReference>
<dbReference type="Gene3D" id="1.20.1050.10">
    <property type="match status" value="1"/>
</dbReference>
<dbReference type="AlphaFoldDB" id="A0AAW2SB45"/>
<name>A0AAW2SB45_9LAMI</name>
<evidence type="ECO:0000256" key="6">
    <source>
        <dbReference type="SAM" id="MobiDB-lite"/>
    </source>
</evidence>
<evidence type="ECO:0000256" key="1">
    <source>
        <dbReference type="ARBA" id="ARBA00010128"/>
    </source>
</evidence>
<dbReference type="InterPro" id="IPR034347">
    <property type="entry name" value="GST_Phi_C"/>
</dbReference>
<feature type="domain" description="GST N-terminal" evidence="7">
    <location>
        <begin position="163"/>
        <end position="244"/>
    </location>
</feature>
<evidence type="ECO:0000256" key="4">
    <source>
        <dbReference type="ARBA" id="ARBA00047960"/>
    </source>
</evidence>
<dbReference type="InterPro" id="IPR040079">
    <property type="entry name" value="Glutathione_S-Trfase"/>
</dbReference>